<keyword evidence="2" id="KW-1185">Reference proteome</keyword>
<dbReference type="RefSeq" id="WP_324717389.1">
    <property type="nucleotide sequence ID" value="NZ_CP141615.1"/>
</dbReference>
<dbReference type="InterPro" id="IPR021734">
    <property type="entry name" value="DUF3303"/>
</dbReference>
<evidence type="ECO:0000313" key="2">
    <source>
        <dbReference type="Proteomes" id="UP001332192"/>
    </source>
</evidence>
<gene>
    <name evidence="1" type="ORF">U7230_03690</name>
</gene>
<evidence type="ECO:0000313" key="1">
    <source>
        <dbReference type="EMBL" id="WRP18118.1"/>
    </source>
</evidence>
<name>A0ABZ1C1D8_9FIRM</name>
<dbReference type="EMBL" id="CP141615">
    <property type="protein sequence ID" value="WRP18118.1"/>
    <property type="molecule type" value="Genomic_DNA"/>
</dbReference>
<protein>
    <submittedName>
        <fullName evidence="1">DUF3303 family protein</fullName>
    </submittedName>
</protein>
<dbReference type="Pfam" id="PF11746">
    <property type="entry name" value="DUF3303"/>
    <property type="match status" value="1"/>
</dbReference>
<reference evidence="1 2" key="1">
    <citation type="journal article" date="2024" name="Front. Microbiol.">
        <title>Novel thermophilic genera Geochorda gen. nov. and Carboxydochorda gen. nov. from the deep terrestrial subsurface reveal the ecophysiological diversity in the class Limnochordia.</title>
        <authorList>
            <person name="Karnachuk O.V."/>
            <person name="Lukina A.P."/>
            <person name="Avakyan M.R."/>
            <person name="Kadnikov V.V."/>
            <person name="Begmatov S."/>
            <person name="Beletsky A.V."/>
            <person name="Vlasova K.G."/>
            <person name="Novikov A.A."/>
            <person name="Shcherbakova V.A."/>
            <person name="Mardanov A.V."/>
            <person name="Ravin N.V."/>
        </authorList>
    </citation>
    <scope>NUCLEOTIDE SEQUENCE [LARGE SCALE GENOMIC DNA]</scope>
    <source>
        <strain evidence="1 2">L945</strain>
    </source>
</reference>
<proteinExistence type="predicted"/>
<organism evidence="1 2">
    <name type="scientific">Carboxydichorda subterranea</name>
    <dbReference type="NCBI Taxonomy" id="3109565"/>
    <lineage>
        <taxon>Bacteria</taxon>
        <taxon>Bacillati</taxon>
        <taxon>Bacillota</taxon>
        <taxon>Limnochordia</taxon>
        <taxon>Limnochordales</taxon>
        <taxon>Geochordaceae</taxon>
        <taxon>Carboxydichorda</taxon>
    </lineage>
</organism>
<dbReference type="Proteomes" id="UP001332192">
    <property type="component" value="Chromosome"/>
</dbReference>
<accession>A0ABZ1C1D8</accession>
<sequence>MALFVVRHQHPPESCPARDPRMGMMLLRHLSEANARQHGITLHGEGVVDGQHTLYLIVEADGREKVEAFMQPFAQAGSVEVWPASRCETVVSRQGC</sequence>